<gene>
    <name evidence="1" type="ORF">FisN_22Hu010</name>
</gene>
<reference evidence="1 2" key="1">
    <citation type="journal article" date="2015" name="Plant Cell">
        <title>Oil accumulation by the oleaginous diatom Fistulifera solaris as revealed by the genome and transcriptome.</title>
        <authorList>
            <person name="Tanaka T."/>
            <person name="Maeda Y."/>
            <person name="Veluchamy A."/>
            <person name="Tanaka M."/>
            <person name="Abida H."/>
            <person name="Marechal E."/>
            <person name="Bowler C."/>
            <person name="Muto M."/>
            <person name="Sunaga Y."/>
            <person name="Tanaka M."/>
            <person name="Yoshino T."/>
            <person name="Taniguchi T."/>
            <person name="Fukuda Y."/>
            <person name="Nemoto M."/>
            <person name="Matsumoto M."/>
            <person name="Wong P.S."/>
            <person name="Aburatani S."/>
            <person name="Fujibuchi W."/>
        </authorList>
    </citation>
    <scope>NUCLEOTIDE SEQUENCE [LARGE SCALE GENOMIC DNA]</scope>
    <source>
        <strain evidence="1 2">JPCC DA0580</strain>
    </source>
</reference>
<evidence type="ECO:0000313" key="1">
    <source>
        <dbReference type="EMBL" id="GAX20444.1"/>
    </source>
</evidence>
<dbReference type="InParanoid" id="A0A1Z5K2G4"/>
<organism evidence="1 2">
    <name type="scientific">Fistulifera solaris</name>
    <name type="common">Oleaginous diatom</name>
    <dbReference type="NCBI Taxonomy" id="1519565"/>
    <lineage>
        <taxon>Eukaryota</taxon>
        <taxon>Sar</taxon>
        <taxon>Stramenopiles</taxon>
        <taxon>Ochrophyta</taxon>
        <taxon>Bacillariophyta</taxon>
        <taxon>Bacillariophyceae</taxon>
        <taxon>Bacillariophycidae</taxon>
        <taxon>Naviculales</taxon>
        <taxon>Naviculaceae</taxon>
        <taxon>Fistulifera</taxon>
    </lineage>
</organism>
<evidence type="ECO:0000313" key="2">
    <source>
        <dbReference type="Proteomes" id="UP000198406"/>
    </source>
</evidence>
<sequence>MLRGRSNCCAATANTVSQQILLAHDRTSSRERMSCKVLNNLAAIRNATSFVQHTLSRIPGNQISRRAKWVFCAETEKRKMARLKRVPYVREVTRRRQKC</sequence>
<dbReference type="Proteomes" id="UP000198406">
    <property type="component" value="Unassembled WGS sequence"/>
</dbReference>
<dbReference type="AlphaFoldDB" id="A0A1Z5K2G4"/>
<proteinExistence type="predicted"/>
<name>A0A1Z5K2G4_FISSO</name>
<dbReference type="EMBL" id="BDSP01000148">
    <property type="protein sequence ID" value="GAX20444.1"/>
    <property type="molecule type" value="Genomic_DNA"/>
</dbReference>
<protein>
    <submittedName>
        <fullName evidence="1">Uncharacterized protein</fullName>
    </submittedName>
</protein>
<comment type="caution">
    <text evidence="1">The sequence shown here is derived from an EMBL/GenBank/DDBJ whole genome shotgun (WGS) entry which is preliminary data.</text>
</comment>
<accession>A0A1Z5K2G4</accession>
<keyword evidence="2" id="KW-1185">Reference proteome</keyword>